<dbReference type="GeneID" id="103380387"/>
<dbReference type="GO" id="GO:0015031">
    <property type="term" value="P:protein transport"/>
    <property type="evidence" value="ECO:0007669"/>
    <property type="project" value="InterPro"/>
</dbReference>
<proteinExistence type="predicted"/>
<dbReference type="InParanoid" id="A0A3P8VD17"/>
<dbReference type="OrthoDB" id="306304at2759"/>
<dbReference type="KEGG" id="csem:103380386"/>
<dbReference type="GO" id="GO:0000813">
    <property type="term" value="C:ESCRT I complex"/>
    <property type="evidence" value="ECO:0007669"/>
    <property type="project" value="TreeGrafter"/>
</dbReference>
<dbReference type="RefSeq" id="XP_016888823.1">
    <property type="nucleotide sequence ID" value="XM_017033334.2"/>
</dbReference>
<dbReference type="STRING" id="244447.ENSCSEP00000012292"/>
<keyword evidence="3" id="KW-1185">Reference proteome</keyword>
<feature type="domain" description="UEV" evidence="1">
    <location>
        <begin position="2"/>
        <end position="145"/>
    </location>
</feature>
<dbReference type="GO" id="GO:0008333">
    <property type="term" value="P:endosome to lysosome transport"/>
    <property type="evidence" value="ECO:0007669"/>
    <property type="project" value="TreeGrafter"/>
</dbReference>
<dbReference type="PROSITE" id="PS51322">
    <property type="entry name" value="UEV"/>
    <property type="match status" value="1"/>
</dbReference>
<reference evidence="2" key="3">
    <citation type="submission" date="2025-09" db="UniProtKB">
        <authorList>
            <consortium name="Ensembl"/>
        </authorList>
    </citation>
    <scope>IDENTIFICATION</scope>
</reference>
<sequence length="192" mass="22341">MMFSEEMIRKMLPKTYSRKHVAREVFIAITHFDTLVPIVDKYVYSDGTAKNLMSLTGTLPVIYNDKTYNIPVCTWIEESYPQTAPICYVRPTREMLIVKGKYVSSNGEVELPYLEEWNKRKCNLVTLLQVMVAMFGEFPPLCMRPFSELEQASCRHQYQRQTDVFSNADGSLYINILGEDNRPFQQHNETNC</sequence>
<organism evidence="2 3">
    <name type="scientific">Cynoglossus semilaevis</name>
    <name type="common">Tongue sole</name>
    <dbReference type="NCBI Taxonomy" id="244447"/>
    <lineage>
        <taxon>Eukaryota</taxon>
        <taxon>Metazoa</taxon>
        <taxon>Chordata</taxon>
        <taxon>Craniata</taxon>
        <taxon>Vertebrata</taxon>
        <taxon>Euteleostomi</taxon>
        <taxon>Actinopterygii</taxon>
        <taxon>Neopterygii</taxon>
        <taxon>Teleostei</taxon>
        <taxon>Neoteleostei</taxon>
        <taxon>Acanthomorphata</taxon>
        <taxon>Carangaria</taxon>
        <taxon>Pleuronectiformes</taxon>
        <taxon>Pleuronectoidei</taxon>
        <taxon>Cynoglossidae</taxon>
        <taxon>Cynoglossinae</taxon>
        <taxon>Cynoglossus</taxon>
    </lineage>
</organism>
<dbReference type="InterPro" id="IPR052070">
    <property type="entry name" value="ESCRT-I_UEV_domain"/>
</dbReference>
<dbReference type="SUPFAM" id="SSF54495">
    <property type="entry name" value="UBC-like"/>
    <property type="match status" value="1"/>
</dbReference>
<evidence type="ECO:0000313" key="3">
    <source>
        <dbReference type="Proteomes" id="UP000265120"/>
    </source>
</evidence>
<evidence type="ECO:0000313" key="2">
    <source>
        <dbReference type="Ensembl" id="ENSCSEP00000012292.1"/>
    </source>
</evidence>
<dbReference type="PANTHER" id="PTHR23306">
    <property type="entry name" value="TUMOR SUSCEPTIBILITY GENE 101 PROTEIN-RELATED"/>
    <property type="match status" value="1"/>
</dbReference>
<reference evidence="2 3" key="1">
    <citation type="journal article" date="2014" name="Nat. Genet.">
        <title>Whole-genome sequence of a flatfish provides insights into ZW sex chromosome evolution and adaptation to a benthic lifestyle.</title>
        <authorList>
            <person name="Chen S."/>
            <person name="Zhang G."/>
            <person name="Shao C."/>
            <person name="Huang Q."/>
            <person name="Liu G."/>
            <person name="Zhang P."/>
            <person name="Song W."/>
            <person name="An N."/>
            <person name="Chalopin D."/>
            <person name="Volff J.N."/>
            <person name="Hong Y."/>
            <person name="Li Q."/>
            <person name="Sha Z."/>
            <person name="Zhou H."/>
            <person name="Xie M."/>
            <person name="Yu Q."/>
            <person name="Liu Y."/>
            <person name="Xiang H."/>
            <person name="Wang N."/>
            <person name="Wu K."/>
            <person name="Yang C."/>
            <person name="Zhou Q."/>
            <person name="Liao X."/>
            <person name="Yang L."/>
            <person name="Hu Q."/>
            <person name="Zhang J."/>
            <person name="Meng L."/>
            <person name="Jin L."/>
            <person name="Tian Y."/>
            <person name="Lian J."/>
            <person name="Yang J."/>
            <person name="Miao G."/>
            <person name="Liu S."/>
            <person name="Liang Z."/>
            <person name="Yan F."/>
            <person name="Li Y."/>
            <person name="Sun B."/>
            <person name="Zhang H."/>
            <person name="Zhang J."/>
            <person name="Zhu Y."/>
            <person name="Du M."/>
            <person name="Zhao Y."/>
            <person name="Schartl M."/>
            <person name="Tang Q."/>
            <person name="Wang J."/>
        </authorList>
    </citation>
    <scope>NUCLEOTIDE SEQUENCE</scope>
</reference>
<dbReference type="OMA" id="PFQQENE"/>
<dbReference type="CDD" id="cd11685">
    <property type="entry name" value="UEV_TSG101-like"/>
    <property type="match status" value="1"/>
</dbReference>
<dbReference type="InterPro" id="IPR016135">
    <property type="entry name" value="UBQ-conjugating_enzyme/RWD"/>
</dbReference>
<dbReference type="PANTHER" id="PTHR23306:SF25">
    <property type="entry name" value="TUMOR SUSCEPTIBILITY GENE 101 PROTEIN"/>
    <property type="match status" value="1"/>
</dbReference>
<dbReference type="InterPro" id="IPR008883">
    <property type="entry name" value="UEV_N"/>
</dbReference>
<dbReference type="Ensembl" id="ENSCSET00000012438.1">
    <property type="protein sequence ID" value="ENSCSEP00000012292.1"/>
    <property type="gene ID" value="ENSCSEG00000007936.1"/>
</dbReference>
<reference evidence="2" key="2">
    <citation type="submission" date="2025-08" db="UniProtKB">
        <authorList>
            <consortium name="Ensembl"/>
        </authorList>
    </citation>
    <scope>IDENTIFICATION</scope>
</reference>
<dbReference type="Gene3D" id="3.10.110.10">
    <property type="entry name" value="Ubiquitin Conjugating Enzyme"/>
    <property type="match status" value="1"/>
</dbReference>
<name>A0A3P8VD17_CYNSE</name>
<dbReference type="AlphaFoldDB" id="A0A3P8VD17"/>
<protein>
    <submittedName>
        <fullName evidence="2">Zgc:123278</fullName>
    </submittedName>
</protein>
<accession>A0A3P8VD17</accession>
<evidence type="ECO:0000259" key="1">
    <source>
        <dbReference type="PROSITE" id="PS51322"/>
    </source>
</evidence>
<dbReference type="Proteomes" id="UP000265120">
    <property type="component" value="Chromosome 6"/>
</dbReference>
<dbReference type="Pfam" id="PF05743">
    <property type="entry name" value="UEV"/>
    <property type="match status" value="1"/>
</dbReference>
<dbReference type="GeneTree" id="ENSGT00940000153903"/>
<dbReference type="GO" id="GO:0043130">
    <property type="term" value="F:ubiquitin binding"/>
    <property type="evidence" value="ECO:0007669"/>
    <property type="project" value="TreeGrafter"/>
</dbReference>